<dbReference type="InterPro" id="IPR047579">
    <property type="entry name" value="DD_CABYR_SP17"/>
</dbReference>
<feature type="compositionally biased region" description="Acidic residues" evidence="1">
    <location>
        <begin position="152"/>
        <end position="162"/>
    </location>
</feature>
<dbReference type="OrthoDB" id="252964at2759"/>
<dbReference type="EMBL" id="CAIIXF020000010">
    <property type="protein sequence ID" value="CAH1796275.1"/>
    <property type="molecule type" value="Genomic_DNA"/>
</dbReference>
<protein>
    <recommendedName>
        <fullName evidence="2">RIIa domain-containing protein</fullName>
    </recommendedName>
</protein>
<accession>A0A8S4PQU2</accession>
<feature type="non-terminal residue" evidence="3">
    <location>
        <position position="348"/>
    </location>
</feature>
<dbReference type="CDD" id="cd23767">
    <property type="entry name" value="IQCD"/>
    <property type="match status" value="1"/>
</dbReference>
<dbReference type="AlphaFoldDB" id="A0A8S4PQU2"/>
<dbReference type="SMART" id="SM00394">
    <property type="entry name" value="RIIa"/>
    <property type="match status" value="1"/>
</dbReference>
<gene>
    <name evidence="3" type="ORF">OFUS_LOCUS20702</name>
</gene>
<proteinExistence type="predicted"/>
<dbReference type="CDD" id="cd12100">
    <property type="entry name" value="DD_CABYR_SP17"/>
    <property type="match status" value="1"/>
</dbReference>
<dbReference type="Gene3D" id="1.20.5.190">
    <property type="match status" value="2"/>
</dbReference>
<feature type="compositionally biased region" description="Basic and acidic residues" evidence="1">
    <location>
        <begin position="124"/>
        <end position="151"/>
    </location>
</feature>
<dbReference type="PANTHER" id="PTHR10699:SF11">
    <property type="entry name" value="IGLOO, ISOFORM A"/>
    <property type="match status" value="1"/>
</dbReference>
<dbReference type="Proteomes" id="UP000749559">
    <property type="component" value="Unassembled WGS sequence"/>
</dbReference>
<dbReference type="SUPFAM" id="SSF52540">
    <property type="entry name" value="P-loop containing nucleoside triphosphate hydrolases"/>
    <property type="match status" value="1"/>
</dbReference>
<dbReference type="Pfam" id="PF02197">
    <property type="entry name" value="RIIa"/>
    <property type="match status" value="1"/>
</dbReference>
<comment type="caution">
    <text evidence="3">The sequence shown here is derived from an EMBL/GenBank/DDBJ whole genome shotgun (WGS) entry which is preliminary data.</text>
</comment>
<evidence type="ECO:0000259" key="2">
    <source>
        <dbReference type="SMART" id="SM00394"/>
    </source>
</evidence>
<evidence type="ECO:0000256" key="1">
    <source>
        <dbReference type="SAM" id="MobiDB-lite"/>
    </source>
</evidence>
<dbReference type="PANTHER" id="PTHR10699">
    <property type="entry name" value="NEUROMODULIN"/>
    <property type="match status" value="1"/>
</dbReference>
<evidence type="ECO:0000313" key="4">
    <source>
        <dbReference type="Proteomes" id="UP000749559"/>
    </source>
</evidence>
<dbReference type="PROSITE" id="PS50096">
    <property type="entry name" value="IQ"/>
    <property type="match status" value="5"/>
</dbReference>
<sequence length="348" mass="39117">MAVPFSNTKLRVPRGFQNLLEGLAREVLRSQPNDIYSFGALYFENLLNVREESGTDPAQHGAQMEDRFYNNKSFQQPDVDPSDPEQQAAALKIQTKYRQHNAKQQVEQVRQEKAATKIQSGFRGHRDREKVKELKASSESESIKEEAKPETQEEEVDIDLNDPEVGAAATKIQAGWRGSQARKEVKAKKEALTAEEEEKAFVTNKQNPIHDQSDADPQNEAESQNEAENVKSAPDFAELDNNDPNREKAAITLQSGMRDYRDRQRVKEIRASMAGEQSQQTESEPKEQLDPEEEKPAEAEQEAVKEETSKEEEVDIDLNDPEVGAAATKIQAGWRGAQGRKEAKEKAA</sequence>
<dbReference type="InterPro" id="IPR027417">
    <property type="entry name" value="P-loop_NTPase"/>
</dbReference>
<feature type="compositionally biased region" description="Basic and acidic residues" evidence="1">
    <location>
        <begin position="181"/>
        <end position="192"/>
    </location>
</feature>
<keyword evidence="4" id="KW-1185">Reference proteome</keyword>
<dbReference type="Pfam" id="PF00612">
    <property type="entry name" value="IQ"/>
    <property type="match status" value="4"/>
</dbReference>
<name>A0A8S4PQU2_OWEFU</name>
<dbReference type="InterPro" id="IPR003117">
    <property type="entry name" value="cAMP_dep_PK_reg_su_I/II_a/b"/>
</dbReference>
<dbReference type="GO" id="GO:0005516">
    <property type="term" value="F:calmodulin binding"/>
    <property type="evidence" value="ECO:0007669"/>
    <property type="project" value="TreeGrafter"/>
</dbReference>
<feature type="compositionally biased region" description="Basic and acidic residues" evidence="1">
    <location>
        <begin position="258"/>
        <end position="270"/>
    </location>
</feature>
<dbReference type="SUPFAM" id="SSF47391">
    <property type="entry name" value="Dimerization-anchoring domain of cAMP-dependent PK regulatory subunit"/>
    <property type="match status" value="1"/>
</dbReference>
<evidence type="ECO:0000313" key="3">
    <source>
        <dbReference type="EMBL" id="CAH1796275.1"/>
    </source>
</evidence>
<feature type="domain" description="RIIa" evidence="2">
    <location>
        <begin position="14"/>
        <end position="51"/>
    </location>
</feature>
<dbReference type="InterPro" id="IPR000048">
    <property type="entry name" value="IQ_motif_EF-hand-BS"/>
</dbReference>
<dbReference type="SMART" id="SM00015">
    <property type="entry name" value="IQ"/>
    <property type="match status" value="5"/>
</dbReference>
<feature type="compositionally biased region" description="Basic and acidic residues" evidence="1">
    <location>
        <begin position="283"/>
        <end position="308"/>
    </location>
</feature>
<feature type="compositionally biased region" description="Acidic residues" evidence="1">
    <location>
        <begin position="309"/>
        <end position="320"/>
    </location>
</feature>
<organism evidence="3 4">
    <name type="scientific">Owenia fusiformis</name>
    <name type="common">Polychaete worm</name>
    <dbReference type="NCBI Taxonomy" id="6347"/>
    <lineage>
        <taxon>Eukaryota</taxon>
        <taxon>Metazoa</taxon>
        <taxon>Spiralia</taxon>
        <taxon>Lophotrochozoa</taxon>
        <taxon>Annelida</taxon>
        <taxon>Polychaeta</taxon>
        <taxon>Sedentaria</taxon>
        <taxon>Canalipalpata</taxon>
        <taxon>Sabellida</taxon>
        <taxon>Oweniida</taxon>
        <taxon>Oweniidae</taxon>
        <taxon>Owenia</taxon>
    </lineage>
</organism>
<reference evidence="3" key="1">
    <citation type="submission" date="2022-03" db="EMBL/GenBank/DDBJ databases">
        <authorList>
            <person name="Martin C."/>
        </authorList>
    </citation>
    <scope>NUCLEOTIDE SEQUENCE</scope>
</reference>
<dbReference type="FunFam" id="1.20.5.190:FF:000055">
    <property type="entry name" value="Putative microtubule-associated protein futsch"/>
    <property type="match status" value="1"/>
</dbReference>
<dbReference type="Gene3D" id="1.20.890.10">
    <property type="entry name" value="cAMP-dependent protein kinase regulatory subunit, dimerization-anchoring domain"/>
    <property type="match status" value="1"/>
</dbReference>
<feature type="compositionally biased region" description="Basic and acidic residues" evidence="1">
    <location>
        <begin position="339"/>
        <end position="348"/>
    </location>
</feature>
<feature type="region of interest" description="Disordered" evidence="1">
    <location>
        <begin position="116"/>
        <end position="348"/>
    </location>
</feature>